<dbReference type="Proteomes" id="UP000586918">
    <property type="component" value="Unassembled WGS sequence"/>
</dbReference>
<dbReference type="RefSeq" id="WP_169411479.1">
    <property type="nucleotide sequence ID" value="NZ_JAAXKZ010000018.1"/>
</dbReference>
<dbReference type="GO" id="GO:0003677">
    <property type="term" value="F:DNA binding"/>
    <property type="evidence" value="ECO:0007669"/>
    <property type="project" value="UniProtKB-KW"/>
</dbReference>
<dbReference type="InterPro" id="IPR044946">
    <property type="entry name" value="Restrct_endonuc_typeI_TRD_sf"/>
</dbReference>
<feature type="domain" description="Type I restriction modification DNA specificity" evidence="4">
    <location>
        <begin position="229"/>
        <end position="401"/>
    </location>
</feature>
<comment type="similarity">
    <text evidence="1">Belongs to the type-I restriction system S methylase family.</text>
</comment>
<keyword evidence="6" id="KW-1185">Reference proteome</keyword>
<accession>A0A848DFT4</accession>
<evidence type="ECO:0000313" key="5">
    <source>
        <dbReference type="EMBL" id="NMH91436.1"/>
    </source>
</evidence>
<evidence type="ECO:0000313" key="6">
    <source>
        <dbReference type="Proteomes" id="UP000586918"/>
    </source>
</evidence>
<dbReference type="EMBL" id="JAAXKZ010000018">
    <property type="protein sequence ID" value="NMH91436.1"/>
    <property type="molecule type" value="Genomic_DNA"/>
</dbReference>
<dbReference type="Pfam" id="PF01420">
    <property type="entry name" value="Methylase_S"/>
    <property type="match status" value="2"/>
</dbReference>
<dbReference type="SUPFAM" id="SSF116734">
    <property type="entry name" value="DNA methylase specificity domain"/>
    <property type="match status" value="2"/>
</dbReference>
<dbReference type="CDD" id="cd17247">
    <property type="entry name" value="RMtype1_S_Eco2747I-TRD2-CR2_like"/>
    <property type="match status" value="1"/>
</dbReference>
<dbReference type="AlphaFoldDB" id="A0A848DFT4"/>
<dbReference type="PANTHER" id="PTHR30408">
    <property type="entry name" value="TYPE-1 RESTRICTION ENZYME ECOKI SPECIFICITY PROTEIN"/>
    <property type="match status" value="1"/>
</dbReference>
<name>A0A848DFT4_9PSEU</name>
<organism evidence="5 6">
    <name type="scientific">Pseudonocardia bannensis</name>
    <dbReference type="NCBI Taxonomy" id="630973"/>
    <lineage>
        <taxon>Bacteria</taxon>
        <taxon>Bacillati</taxon>
        <taxon>Actinomycetota</taxon>
        <taxon>Actinomycetes</taxon>
        <taxon>Pseudonocardiales</taxon>
        <taxon>Pseudonocardiaceae</taxon>
        <taxon>Pseudonocardia</taxon>
    </lineage>
</organism>
<evidence type="ECO:0000259" key="4">
    <source>
        <dbReference type="Pfam" id="PF01420"/>
    </source>
</evidence>
<dbReference type="PANTHER" id="PTHR30408:SF12">
    <property type="entry name" value="TYPE I RESTRICTION ENZYME MJAVIII SPECIFICITY SUBUNIT"/>
    <property type="match status" value="1"/>
</dbReference>
<dbReference type="GO" id="GO:0009307">
    <property type="term" value="P:DNA restriction-modification system"/>
    <property type="evidence" value="ECO:0007669"/>
    <property type="project" value="UniProtKB-KW"/>
</dbReference>
<dbReference type="CDD" id="cd17253">
    <property type="entry name" value="RMtype1_S_Eco933I-TRD2-CR2_like"/>
    <property type="match status" value="1"/>
</dbReference>
<gene>
    <name evidence="5" type="ORF">HF519_07500</name>
</gene>
<dbReference type="InterPro" id="IPR000055">
    <property type="entry name" value="Restrct_endonuc_typeI_TRD"/>
</dbReference>
<dbReference type="InterPro" id="IPR052021">
    <property type="entry name" value="Type-I_RS_S_subunit"/>
</dbReference>
<comment type="caution">
    <text evidence="5">The sequence shown here is derived from an EMBL/GenBank/DDBJ whole genome shotgun (WGS) entry which is preliminary data.</text>
</comment>
<keyword evidence="3" id="KW-0238">DNA-binding</keyword>
<evidence type="ECO:0000256" key="1">
    <source>
        <dbReference type="ARBA" id="ARBA00010923"/>
    </source>
</evidence>
<protein>
    <recommendedName>
        <fullName evidence="4">Type I restriction modification DNA specificity domain-containing protein</fullName>
    </recommendedName>
</protein>
<evidence type="ECO:0000256" key="2">
    <source>
        <dbReference type="ARBA" id="ARBA00022747"/>
    </source>
</evidence>
<evidence type="ECO:0000256" key="3">
    <source>
        <dbReference type="ARBA" id="ARBA00023125"/>
    </source>
</evidence>
<keyword evidence="2" id="KW-0680">Restriction system</keyword>
<sequence length="440" mass="48473">MKWPVVKLGDVAETALGRMLDRGRSNGYPEVPYLRNINVQWGRIDTADLLTMELPDELRDRFEVRTGDLLVCEGGEIGRAAVWSGSGTYVAYQKALHRVRPSADLDNRYLRYLLEHHANNGVLTRLATGSTIAHLPQQKLREVPVPLAPIDRQRHIVDTLESHLSHLDSATATLSRAKSATRAMMRSILQVGLRGELVDDDLSEGTGADLVGDRTNFTPSGDDRVWPVPETWRWARLGDLFEVSVGATPSRSVPELWAGDLPWVSSGEVSFGRISSTREHITRSAAGNPRTRIHPPGTVMLAMIGEGKTRGQAAILDVEAAHNQNCASIRVSGTKILPEYVYAYLEERYFETRRGGSGGQQLALNKATIKRFAMPIAPLATQRRMIQVWNSVRDKANRLTNELDLAQARSDGLRKALLAAAFSGNLTGDNAQDREVAATS</sequence>
<reference evidence="5 6" key="1">
    <citation type="submission" date="2020-04" db="EMBL/GenBank/DDBJ databases">
        <authorList>
            <person name="Klaysubun C."/>
            <person name="Duangmal K."/>
            <person name="Lipun K."/>
        </authorList>
    </citation>
    <scope>NUCLEOTIDE SEQUENCE [LARGE SCALE GENOMIC DNA]</scope>
    <source>
        <strain evidence="5 6">DSM 45300</strain>
    </source>
</reference>
<proteinExistence type="inferred from homology"/>
<dbReference type="Gene3D" id="3.90.220.20">
    <property type="entry name" value="DNA methylase specificity domains"/>
    <property type="match status" value="2"/>
</dbReference>
<feature type="domain" description="Type I restriction modification DNA specificity" evidence="4">
    <location>
        <begin position="2"/>
        <end position="165"/>
    </location>
</feature>